<dbReference type="Pfam" id="PF11954">
    <property type="entry name" value="DUF3471"/>
    <property type="match status" value="1"/>
</dbReference>
<dbReference type="PANTHER" id="PTHR46825:SF9">
    <property type="entry name" value="BETA-LACTAMASE-RELATED DOMAIN-CONTAINING PROTEIN"/>
    <property type="match status" value="1"/>
</dbReference>
<protein>
    <submittedName>
        <fullName evidence="4">Beta-lactamase</fullName>
        <ecNumber evidence="4">3.5.2.6</ecNumber>
    </submittedName>
</protein>
<dbReference type="PATRIC" id="fig|361183.4.peg.1485"/>
<sequence>MFVRHTRRLTLPLALLLAGTATAAAAQDVARMDEVIEAEVASDGFMGSALVAKDGKILLDQGYGSADLGWDIPNASDTKFRIGSVTKQFTGVSILLLMEQGKLKLDDPIRQHYPDAPAAWDGITLRHLLHHTSGIPSFTGLDEFTTFKFLPMTLDEEIAKFRDLPLEFTPGEKFNYSNSGYVLLGAVIERASGQSYGEFVKANIFEPLGMENTGMDSNSAIIPRKATGYAPGKDGIVRAEYVNMDIPHGAGALYSTTGDLLKWQRGLFGGKLLKPDSLKQYLTPALSKYALGVVIDKDDGGRLYSHSGGIEGFNSWLAYDPDRKITVAVLANLNGPAANKIGKQLLTLARGEEITLAAEREEITLEASQLAEYEGIFALAPTFKIEFFVDGDQLKTQATNQPVFPVFAEAKDKFFLKVVDAQLHFNRDEDGSIKSVTLLQGGQVMTGIKE</sequence>
<dbReference type="Pfam" id="PF00144">
    <property type="entry name" value="Beta-lactamase"/>
    <property type="match status" value="1"/>
</dbReference>
<dbReference type="GO" id="GO:0008800">
    <property type="term" value="F:beta-lactamase activity"/>
    <property type="evidence" value="ECO:0007669"/>
    <property type="project" value="UniProtKB-EC"/>
</dbReference>
<evidence type="ECO:0000259" key="3">
    <source>
        <dbReference type="Pfam" id="PF11954"/>
    </source>
</evidence>
<dbReference type="RefSeq" id="WP_061924837.1">
    <property type="nucleotide sequence ID" value="NZ_CP012669.1"/>
</dbReference>
<dbReference type="Proteomes" id="UP000057938">
    <property type="component" value="Chromosome"/>
</dbReference>
<dbReference type="InterPro" id="IPR001466">
    <property type="entry name" value="Beta-lactam-related"/>
</dbReference>
<keyword evidence="5" id="KW-1185">Reference proteome</keyword>
<evidence type="ECO:0000256" key="1">
    <source>
        <dbReference type="SAM" id="SignalP"/>
    </source>
</evidence>
<feature type="signal peptide" evidence="1">
    <location>
        <begin position="1"/>
        <end position="23"/>
    </location>
</feature>
<feature type="domain" description="Beta-lactamase-related" evidence="2">
    <location>
        <begin position="33"/>
        <end position="339"/>
    </location>
</feature>
<dbReference type="EMBL" id="CP012669">
    <property type="protein sequence ID" value="ALE16806.1"/>
    <property type="molecule type" value="Genomic_DNA"/>
</dbReference>
<evidence type="ECO:0000313" key="5">
    <source>
        <dbReference type="Proteomes" id="UP000057938"/>
    </source>
</evidence>
<dbReference type="InterPro" id="IPR021860">
    <property type="entry name" value="Peptidase_S12_Pab87-rel_C"/>
</dbReference>
<evidence type="ECO:0000313" key="4">
    <source>
        <dbReference type="EMBL" id="ALE16806.1"/>
    </source>
</evidence>
<name>A0A0M3TAJ0_9SPHN</name>
<dbReference type="InterPro" id="IPR050491">
    <property type="entry name" value="AmpC-like"/>
</dbReference>
<dbReference type="AlphaFoldDB" id="A0A0M3TAJ0"/>
<dbReference type="OrthoDB" id="9804448at2"/>
<dbReference type="Gene3D" id="3.40.710.10">
    <property type="entry name" value="DD-peptidase/beta-lactamase superfamily"/>
    <property type="match status" value="1"/>
</dbReference>
<dbReference type="InterPro" id="IPR012338">
    <property type="entry name" value="Beta-lactam/transpept-like"/>
</dbReference>
<keyword evidence="4" id="KW-0378">Hydrolase</keyword>
<gene>
    <name evidence="4" type="ORF">AMC99_01514</name>
</gene>
<dbReference type="PANTHER" id="PTHR46825">
    <property type="entry name" value="D-ALANYL-D-ALANINE-CARBOXYPEPTIDASE/ENDOPEPTIDASE AMPH"/>
    <property type="match status" value="1"/>
</dbReference>
<dbReference type="SUPFAM" id="SSF56601">
    <property type="entry name" value="beta-lactamase/transpeptidase-like"/>
    <property type="match status" value="1"/>
</dbReference>
<evidence type="ECO:0000259" key="2">
    <source>
        <dbReference type="Pfam" id="PF00144"/>
    </source>
</evidence>
<reference evidence="4 5" key="1">
    <citation type="submission" date="2015-09" db="EMBL/GenBank/DDBJ databases">
        <title>Complete genome sequence of a benzo[a]pyrene-degrading bacterium Altererythrobacter epoxidivorans CGMCC 1.7731T.</title>
        <authorList>
            <person name="Li Z."/>
            <person name="Cheng H."/>
            <person name="Huo Y."/>
            <person name="Xu X."/>
        </authorList>
    </citation>
    <scope>NUCLEOTIDE SEQUENCE [LARGE SCALE GENOMIC DNA]</scope>
    <source>
        <strain evidence="4 5">CGMCC 1.7731</strain>
    </source>
</reference>
<feature type="chain" id="PRO_5005789663" evidence="1">
    <location>
        <begin position="24"/>
        <end position="450"/>
    </location>
</feature>
<keyword evidence="1" id="KW-0732">Signal</keyword>
<feature type="domain" description="Peptidase S12 Pab87-related C-terminal" evidence="3">
    <location>
        <begin position="360"/>
        <end position="438"/>
    </location>
</feature>
<dbReference type="EC" id="3.5.2.6" evidence="4"/>
<dbReference type="STRING" id="361183.AMC99_01514"/>
<organism evidence="4 5">
    <name type="scientific">Altererythrobacter epoxidivorans</name>
    <dbReference type="NCBI Taxonomy" id="361183"/>
    <lineage>
        <taxon>Bacteria</taxon>
        <taxon>Pseudomonadati</taxon>
        <taxon>Pseudomonadota</taxon>
        <taxon>Alphaproteobacteria</taxon>
        <taxon>Sphingomonadales</taxon>
        <taxon>Erythrobacteraceae</taxon>
        <taxon>Altererythrobacter</taxon>
    </lineage>
</organism>
<accession>A0A0M3TAJ0</accession>
<dbReference type="KEGG" id="aep:AMC99_01514"/>
<proteinExistence type="predicted"/>